<sequence length="228" mass="26993">MKGPKYVENNFQLLLARRLEYNKHINQVKNAKCNPMLEKRSLSQQQSFFRQLEQNWKQANLKREQMKYEEIVKFNTKMLIKVANAKEDQLLSQNTQKGRIDSARSSKSLHSVIKKTKERELFQENKRLKDKIDNVQSSIAYNKIIENFNKHQGERDRLTRNSYQKQKKIKEMLDSLTSQSKTSLHSKNNNNKNQVPKLRLPKINQQGQSVKSIQQLNKLRVDGFYTAR</sequence>
<accession>A0A8S1Q9V6</accession>
<keyword evidence="3" id="KW-1185">Reference proteome</keyword>
<comment type="caution">
    <text evidence="2">The sequence shown here is derived from an EMBL/GenBank/DDBJ whole genome shotgun (WGS) entry which is preliminary data.</text>
</comment>
<evidence type="ECO:0000313" key="3">
    <source>
        <dbReference type="Proteomes" id="UP000688137"/>
    </source>
</evidence>
<reference evidence="2" key="1">
    <citation type="submission" date="2021-01" db="EMBL/GenBank/DDBJ databases">
        <authorList>
            <consortium name="Genoscope - CEA"/>
            <person name="William W."/>
        </authorList>
    </citation>
    <scope>NUCLEOTIDE SEQUENCE</scope>
</reference>
<protein>
    <submittedName>
        <fullName evidence="2">Uncharacterized protein</fullName>
    </submittedName>
</protein>
<name>A0A8S1Q9V6_PARPR</name>
<dbReference type="OMA" id="RQLEQNW"/>
<proteinExistence type="predicted"/>
<dbReference type="AlphaFoldDB" id="A0A8S1Q9V6"/>
<feature type="region of interest" description="Disordered" evidence="1">
    <location>
        <begin position="176"/>
        <end position="211"/>
    </location>
</feature>
<organism evidence="2 3">
    <name type="scientific">Paramecium primaurelia</name>
    <dbReference type="NCBI Taxonomy" id="5886"/>
    <lineage>
        <taxon>Eukaryota</taxon>
        <taxon>Sar</taxon>
        <taxon>Alveolata</taxon>
        <taxon>Ciliophora</taxon>
        <taxon>Intramacronucleata</taxon>
        <taxon>Oligohymenophorea</taxon>
        <taxon>Peniculida</taxon>
        <taxon>Parameciidae</taxon>
        <taxon>Paramecium</taxon>
    </lineage>
</organism>
<dbReference type="Proteomes" id="UP000688137">
    <property type="component" value="Unassembled WGS sequence"/>
</dbReference>
<evidence type="ECO:0000313" key="2">
    <source>
        <dbReference type="EMBL" id="CAD8111511.1"/>
    </source>
</evidence>
<evidence type="ECO:0000256" key="1">
    <source>
        <dbReference type="SAM" id="MobiDB-lite"/>
    </source>
</evidence>
<feature type="compositionally biased region" description="Polar residues" evidence="1">
    <location>
        <begin position="176"/>
        <end position="194"/>
    </location>
</feature>
<gene>
    <name evidence="2" type="ORF">PPRIM_AZ9-3.1.T1480015</name>
</gene>
<dbReference type="EMBL" id="CAJJDM010000152">
    <property type="protein sequence ID" value="CAD8111511.1"/>
    <property type="molecule type" value="Genomic_DNA"/>
</dbReference>